<dbReference type="InterPro" id="IPR003439">
    <property type="entry name" value="ABC_transporter-like_ATP-bd"/>
</dbReference>
<evidence type="ECO:0000313" key="6">
    <source>
        <dbReference type="Proteomes" id="UP000199614"/>
    </source>
</evidence>
<dbReference type="InterPro" id="IPR017911">
    <property type="entry name" value="MacB-like_ATP-bd"/>
</dbReference>
<dbReference type="GO" id="GO:0022857">
    <property type="term" value="F:transmembrane transporter activity"/>
    <property type="evidence" value="ECO:0007669"/>
    <property type="project" value="TreeGrafter"/>
</dbReference>
<accession>A0A1I5EII7</accession>
<dbReference type="PANTHER" id="PTHR24220">
    <property type="entry name" value="IMPORT ATP-BINDING PROTEIN"/>
    <property type="match status" value="1"/>
</dbReference>
<dbReference type="GO" id="GO:0005886">
    <property type="term" value="C:plasma membrane"/>
    <property type="evidence" value="ECO:0007669"/>
    <property type="project" value="TreeGrafter"/>
</dbReference>
<dbReference type="InterPro" id="IPR015854">
    <property type="entry name" value="ABC_transpr_LolD-like"/>
</dbReference>
<protein>
    <submittedName>
        <fullName evidence="5">Putative ABC transport system ATP-binding protein</fullName>
    </submittedName>
</protein>
<keyword evidence="1" id="KW-0813">Transport</keyword>
<evidence type="ECO:0000259" key="4">
    <source>
        <dbReference type="PROSITE" id="PS50893"/>
    </source>
</evidence>
<reference evidence="5 6" key="1">
    <citation type="submission" date="2016-10" db="EMBL/GenBank/DDBJ databases">
        <authorList>
            <person name="de Groot N.N."/>
        </authorList>
    </citation>
    <scope>NUCLEOTIDE SEQUENCE [LARGE SCALE GENOMIC DNA]</scope>
    <source>
        <strain evidence="5 6">CGMCC 4.1877</strain>
    </source>
</reference>
<dbReference type="SUPFAM" id="SSF52540">
    <property type="entry name" value="P-loop containing nucleoside triphosphate hydrolases"/>
    <property type="match status" value="1"/>
</dbReference>
<sequence>MLELADLRHVHRSRGATPVRALDGVSLRLRPGTLTAVMGPSGSGKSTLLHCAAGLESPESGRVLLGGTDLGTLSERRRTLLRRERAGFVFQAFNLVASLTAAQNVALPARLARRRIDGAAVTAALAEVGLDGRAGHRPAQLSGGEQQRVAIARALVTRPDVVFADEPTGALDSASSAAVLALLRRSTGTATTILMVTHDPAAAAWADEVVVLRDGRVDDRFATQGRPGDPDTATVIGRRITAGNAGPAAVHRVPGGAR</sequence>
<dbReference type="GO" id="GO:0005524">
    <property type="term" value="F:ATP binding"/>
    <property type="evidence" value="ECO:0007669"/>
    <property type="project" value="UniProtKB-KW"/>
</dbReference>
<name>A0A1I5EII7_PSUAM</name>
<evidence type="ECO:0000256" key="3">
    <source>
        <dbReference type="ARBA" id="ARBA00022840"/>
    </source>
</evidence>
<dbReference type="Pfam" id="PF00005">
    <property type="entry name" value="ABC_tran"/>
    <property type="match status" value="1"/>
</dbReference>
<dbReference type="AlphaFoldDB" id="A0A1I5EII7"/>
<keyword evidence="3 5" id="KW-0067">ATP-binding</keyword>
<dbReference type="GO" id="GO:0098796">
    <property type="term" value="C:membrane protein complex"/>
    <property type="evidence" value="ECO:0007669"/>
    <property type="project" value="UniProtKB-ARBA"/>
</dbReference>
<dbReference type="InterPro" id="IPR003593">
    <property type="entry name" value="AAA+_ATPase"/>
</dbReference>
<evidence type="ECO:0000313" key="5">
    <source>
        <dbReference type="EMBL" id="SFO11288.1"/>
    </source>
</evidence>
<evidence type="ECO:0000256" key="1">
    <source>
        <dbReference type="ARBA" id="ARBA00022448"/>
    </source>
</evidence>
<dbReference type="InterPro" id="IPR017871">
    <property type="entry name" value="ABC_transporter-like_CS"/>
</dbReference>
<dbReference type="Proteomes" id="UP000199614">
    <property type="component" value="Unassembled WGS sequence"/>
</dbReference>
<dbReference type="PROSITE" id="PS50893">
    <property type="entry name" value="ABC_TRANSPORTER_2"/>
    <property type="match status" value="1"/>
</dbReference>
<dbReference type="PANTHER" id="PTHR24220:SF685">
    <property type="entry name" value="ABC TRANSPORTER RELATED"/>
    <property type="match status" value="1"/>
</dbReference>
<proteinExistence type="predicted"/>
<keyword evidence="2" id="KW-0547">Nucleotide-binding</keyword>
<dbReference type="GO" id="GO:0016887">
    <property type="term" value="F:ATP hydrolysis activity"/>
    <property type="evidence" value="ECO:0007669"/>
    <property type="project" value="InterPro"/>
</dbReference>
<gene>
    <name evidence="5" type="ORF">SAMN05216207_10315</name>
</gene>
<feature type="domain" description="ABC transporter" evidence="4">
    <location>
        <begin position="2"/>
        <end position="239"/>
    </location>
</feature>
<organism evidence="5 6">
    <name type="scientific">Pseudonocardia ammonioxydans</name>
    <dbReference type="NCBI Taxonomy" id="260086"/>
    <lineage>
        <taxon>Bacteria</taxon>
        <taxon>Bacillati</taxon>
        <taxon>Actinomycetota</taxon>
        <taxon>Actinomycetes</taxon>
        <taxon>Pseudonocardiales</taxon>
        <taxon>Pseudonocardiaceae</taxon>
        <taxon>Pseudonocardia</taxon>
    </lineage>
</organism>
<keyword evidence="6" id="KW-1185">Reference proteome</keyword>
<dbReference type="CDD" id="cd03255">
    <property type="entry name" value="ABC_MJ0796_LolCDE_FtsE"/>
    <property type="match status" value="1"/>
</dbReference>
<evidence type="ECO:0000256" key="2">
    <source>
        <dbReference type="ARBA" id="ARBA00022741"/>
    </source>
</evidence>
<dbReference type="PROSITE" id="PS00211">
    <property type="entry name" value="ABC_TRANSPORTER_1"/>
    <property type="match status" value="1"/>
</dbReference>
<dbReference type="FunFam" id="3.40.50.300:FF:000032">
    <property type="entry name" value="Export ABC transporter ATP-binding protein"/>
    <property type="match status" value="1"/>
</dbReference>
<dbReference type="Gene3D" id="3.40.50.300">
    <property type="entry name" value="P-loop containing nucleotide triphosphate hydrolases"/>
    <property type="match status" value="1"/>
</dbReference>
<dbReference type="InterPro" id="IPR027417">
    <property type="entry name" value="P-loop_NTPase"/>
</dbReference>
<dbReference type="EMBL" id="FOUY01000031">
    <property type="protein sequence ID" value="SFO11288.1"/>
    <property type="molecule type" value="Genomic_DNA"/>
</dbReference>
<dbReference type="SMART" id="SM00382">
    <property type="entry name" value="AAA"/>
    <property type="match status" value="1"/>
</dbReference>
<dbReference type="STRING" id="260086.SAMN05216207_10315"/>